<evidence type="ECO:0000313" key="2">
    <source>
        <dbReference type="Proteomes" id="UP000016088"/>
    </source>
</evidence>
<dbReference type="VEuPathDB" id="FungiDB:SOCG_05377"/>
<evidence type="ECO:0000313" key="1">
    <source>
        <dbReference type="EMBL" id="EPX75334.1"/>
    </source>
</evidence>
<sequence>MGRRTVLSPSVFEVLLPLSSPWKGDISYGLFFSNKYNLMLVSHNLKLRAHNSLSSNRYIALVIVECLCKKS</sequence>
<dbReference type="RefSeq" id="XP_013017863.1">
    <property type="nucleotide sequence ID" value="XM_013162409.1"/>
</dbReference>
<reference evidence="1 2" key="1">
    <citation type="journal article" date="2011" name="Science">
        <title>Comparative functional genomics of the fission yeasts.</title>
        <authorList>
            <person name="Rhind N."/>
            <person name="Chen Z."/>
            <person name="Yassour M."/>
            <person name="Thompson D.A."/>
            <person name="Haas B.J."/>
            <person name="Habib N."/>
            <person name="Wapinski I."/>
            <person name="Roy S."/>
            <person name="Lin M.F."/>
            <person name="Heiman D.I."/>
            <person name="Young S.K."/>
            <person name="Furuya K."/>
            <person name="Guo Y."/>
            <person name="Pidoux A."/>
            <person name="Chen H.M."/>
            <person name="Robbertse B."/>
            <person name="Goldberg J.M."/>
            <person name="Aoki K."/>
            <person name="Bayne E.H."/>
            <person name="Berlin A.M."/>
            <person name="Desjardins C.A."/>
            <person name="Dobbs E."/>
            <person name="Dukaj L."/>
            <person name="Fan L."/>
            <person name="FitzGerald M.G."/>
            <person name="French C."/>
            <person name="Gujja S."/>
            <person name="Hansen K."/>
            <person name="Keifenheim D."/>
            <person name="Levin J.Z."/>
            <person name="Mosher R.A."/>
            <person name="Mueller C.A."/>
            <person name="Pfiffner J."/>
            <person name="Priest M."/>
            <person name="Russ C."/>
            <person name="Smialowska A."/>
            <person name="Swoboda P."/>
            <person name="Sykes S.M."/>
            <person name="Vaughn M."/>
            <person name="Vengrova S."/>
            <person name="Yoder R."/>
            <person name="Zeng Q."/>
            <person name="Allshire R."/>
            <person name="Baulcombe D."/>
            <person name="Birren B.W."/>
            <person name="Brown W."/>
            <person name="Ekwall K."/>
            <person name="Kellis M."/>
            <person name="Leatherwood J."/>
            <person name="Levin H."/>
            <person name="Margalit H."/>
            <person name="Martienssen R."/>
            <person name="Nieduszynski C.A."/>
            <person name="Spatafora J.W."/>
            <person name="Friedman N."/>
            <person name="Dalgaard J.Z."/>
            <person name="Baumann P."/>
            <person name="Niki H."/>
            <person name="Regev A."/>
            <person name="Nusbaum C."/>
        </authorList>
    </citation>
    <scope>NUCLEOTIDE SEQUENCE [LARGE SCALE GENOMIC DNA]</scope>
    <source>
        <strain evidence="2">yFS286</strain>
    </source>
</reference>
<name>S9RMZ1_SCHOY</name>
<dbReference type="Proteomes" id="UP000016088">
    <property type="component" value="Unassembled WGS sequence"/>
</dbReference>
<dbReference type="HOGENOM" id="CLU_2741486_0_0_1"/>
<proteinExistence type="predicted"/>
<organism evidence="1 2">
    <name type="scientific">Schizosaccharomyces octosporus (strain yFS286)</name>
    <name type="common">Fission yeast</name>
    <name type="synonym">Octosporomyces octosporus</name>
    <dbReference type="NCBI Taxonomy" id="483514"/>
    <lineage>
        <taxon>Eukaryota</taxon>
        <taxon>Fungi</taxon>
        <taxon>Dikarya</taxon>
        <taxon>Ascomycota</taxon>
        <taxon>Taphrinomycotina</taxon>
        <taxon>Schizosaccharomycetes</taxon>
        <taxon>Schizosaccharomycetales</taxon>
        <taxon>Schizosaccharomycetaceae</taxon>
        <taxon>Schizosaccharomyces</taxon>
    </lineage>
</organism>
<dbReference type="AlphaFoldDB" id="S9RMZ1"/>
<accession>S9RMZ1</accession>
<dbReference type="GeneID" id="25033910"/>
<gene>
    <name evidence="1" type="ORF">SOCG_05377</name>
</gene>
<keyword evidence="2" id="KW-1185">Reference proteome</keyword>
<protein>
    <submittedName>
        <fullName evidence="1">Uncharacterized protein</fullName>
    </submittedName>
</protein>
<dbReference type="EMBL" id="KE503206">
    <property type="protein sequence ID" value="EPX75334.1"/>
    <property type="molecule type" value="Genomic_DNA"/>
</dbReference>